<evidence type="ECO:0000256" key="2">
    <source>
        <dbReference type="ARBA" id="ARBA00022630"/>
    </source>
</evidence>
<sequence length="137" mass="14593">MKGSLPSAKFNTRLEQSTTGVDAECEADWTVVKRAMNNNTKKNGSSSVVLKSNGRVAVTYALAMTLSQGEAKVQLLERGGLSYENPNITSIGGFPQTLADTSTTLASQLFLSTDGVFNHAHVFWVVALLLTQVSTPG</sequence>
<name>A0AAD2A2E6_9LAMI</name>
<evidence type="ECO:0000256" key="3">
    <source>
        <dbReference type="ARBA" id="ARBA00022827"/>
    </source>
</evidence>
<protein>
    <submittedName>
        <fullName evidence="4">Uncharacterized protein</fullName>
    </submittedName>
</protein>
<dbReference type="AlphaFoldDB" id="A0AAD2A2E6"/>
<reference evidence="4" key="1">
    <citation type="submission" date="2023-05" db="EMBL/GenBank/DDBJ databases">
        <authorList>
            <person name="Huff M."/>
        </authorList>
    </citation>
    <scope>NUCLEOTIDE SEQUENCE</scope>
</reference>
<organism evidence="4 5">
    <name type="scientific">Fraxinus pennsylvanica</name>
    <dbReference type="NCBI Taxonomy" id="56036"/>
    <lineage>
        <taxon>Eukaryota</taxon>
        <taxon>Viridiplantae</taxon>
        <taxon>Streptophyta</taxon>
        <taxon>Embryophyta</taxon>
        <taxon>Tracheophyta</taxon>
        <taxon>Spermatophyta</taxon>
        <taxon>Magnoliopsida</taxon>
        <taxon>eudicotyledons</taxon>
        <taxon>Gunneridae</taxon>
        <taxon>Pentapetalae</taxon>
        <taxon>asterids</taxon>
        <taxon>lamiids</taxon>
        <taxon>Lamiales</taxon>
        <taxon>Oleaceae</taxon>
        <taxon>Oleeae</taxon>
        <taxon>Fraxinus</taxon>
    </lineage>
</organism>
<keyword evidence="3" id="KW-0274">FAD</keyword>
<dbReference type="InterPro" id="IPR051871">
    <property type="entry name" value="GMC_Oxidoreductase-Related"/>
</dbReference>
<proteinExistence type="predicted"/>
<comment type="cofactor">
    <cofactor evidence="1">
        <name>FAD</name>
        <dbReference type="ChEBI" id="CHEBI:57692"/>
    </cofactor>
</comment>
<keyword evidence="2" id="KW-0285">Flavoprotein</keyword>
<evidence type="ECO:0000313" key="4">
    <source>
        <dbReference type="EMBL" id="CAI9779764.1"/>
    </source>
</evidence>
<gene>
    <name evidence="4" type="ORF">FPE_LOCUS27194</name>
</gene>
<dbReference type="PANTHER" id="PTHR45968">
    <property type="entry name" value="OSJNBA0019K04.7 PROTEIN"/>
    <property type="match status" value="1"/>
</dbReference>
<dbReference type="Proteomes" id="UP000834106">
    <property type="component" value="Chromosome 17"/>
</dbReference>
<evidence type="ECO:0000256" key="1">
    <source>
        <dbReference type="ARBA" id="ARBA00001974"/>
    </source>
</evidence>
<dbReference type="PANTHER" id="PTHR45968:SF31">
    <property type="entry name" value="GLUCOSE-METHANOL-CHOLINE (GMC) OXIDOREDUCTASE FAMILY PROTEIN"/>
    <property type="match status" value="1"/>
</dbReference>
<dbReference type="EMBL" id="OU503052">
    <property type="protein sequence ID" value="CAI9779764.1"/>
    <property type="molecule type" value="Genomic_DNA"/>
</dbReference>
<keyword evidence="5" id="KW-1185">Reference proteome</keyword>
<evidence type="ECO:0000313" key="5">
    <source>
        <dbReference type="Proteomes" id="UP000834106"/>
    </source>
</evidence>
<accession>A0AAD2A2E6</accession>